<feature type="region of interest" description="Disordered" evidence="1">
    <location>
        <begin position="1"/>
        <end position="31"/>
    </location>
</feature>
<dbReference type="AlphaFoldDB" id="A0A9P6GE65"/>
<reference evidence="2" key="1">
    <citation type="journal article" date="2020" name="Mol. Plant Microbe Interact.">
        <title>Genome Sequence of the Biocontrol Agent Coniothyrium minitans strain Conio (IMI 134523).</title>
        <authorList>
            <person name="Patel D."/>
            <person name="Shittu T.A."/>
            <person name="Baroncelli R."/>
            <person name="Muthumeenakshi S."/>
            <person name="Osborne T.H."/>
            <person name="Janganan T.K."/>
            <person name="Sreenivasaprasad S."/>
        </authorList>
    </citation>
    <scope>NUCLEOTIDE SEQUENCE</scope>
    <source>
        <strain evidence="2">Conio</strain>
    </source>
</reference>
<keyword evidence="3" id="KW-1185">Reference proteome</keyword>
<proteinExistence type="predicted"/>
<sequence>MRDESNMSLSSARSEVTDRYNSKRLPSQHQATPPLGFLAVQVSIRRPPGDPFHPSTWPFPLIHALVPGTSESQIVTSTAYPPSFIDRFVAASNELAERGCVGIITSCGFLALAQRELSERTQIPIATSALVQLPSILAILGVAEVVGMLTYDEERLGGGRLDALRVDAGRVRIQTVPRNGHLQRVIQKGEKYNKVVMEREIVDAAGELMPPYAEAIQRRVGVPVYHVYTMGLWFYSGLVRRTPERWKN</sequence>
<comment type="caution">
    <text evidence="2">The sequence shown here is derived from an EMBL/GenBank/DDBJ whole genome shotgun (WGS) entry which is preliminary data.</text>
</comment>
<evidence type="ECO:0000256" key="1">
    <source>
        <dbReference type="SAM" id="MobiDB-lite"/>
    </source>
</evidence>
<dbReference type="Proteomes" id="UP000756921">
    <property type="component" value="Unassembled WGS sequence"/>
</dbReference>
<evidence type="ECO:0000313" key="2">
    <source>
        <dbReference type="EMBL" id="KAF9733453.1"/>
    </source>
</evidence>
<name>A0A9P6GE65_9PLEO</name>
<evidence type="ECO:0000313" key="3">
    <source>
        <dbReference type="Proteomes" id="UP000756921"/>
    </source>
</evidence>
<gene>
    <name evidence="2" type="ORF">PMIN01_09136</name>
</gene>
<protein>
    <submittedName>
        <fullName evidence="2">Aspartate racemase protein</fullName>
    </submittedName>
</protein>
<dbReference type="EMBL" id="WJXW01000009">
    <property type="protein sequence ID" value="KAF9733453.1"/>
    <property type="molecule type" value="Genomic_DNA"/>
</dbReference>
<dbReference type="OrthoDB" id="412093at2759"/>
<organism evidence="2 3">
    <name type="scientific">Paraphaeosphaeria minitans</name>
    <dbReference type="NCBI Taxonomy" id="565426"/>
    <lineage>
        <taxon>Eukaryota</taxon>
        <taxon>Fungi</taxon>
        <taxon>Dikarya</taxon>
        <taxon>Ascomycota</taxon>
        <taxon>Pezizomycotina</taxon>
        <taxon>Dothideomycetes</taxon>
        <taxon>Pleosporomycetidae</taxon>
        <taxon>Pleosporales</taxon>
        <taxon>Massarineae</taxon>
        <taxon>Didymosphaeriaceae</taxon>
        <taxon>Paraphaeosphaeria</taxon>
    </lineage>
</organism>
<feature type="compositionally biased region" description="Polar residues" evidence="1">
    <location>
        <begin position="1"/>
        <end position="14"/>
    </location>
</feature>
<accession>A0A9P6GE65</accession>